<sequence>MSLAHYQDSIRRLNVNMRAGRASPHKLCMLLAAFDMARAGLLTVNRIFFGPALLERYHQFFNAVRWPSAHPNPYFPYFHLSGKLRGGAPSFWHLHPLRGREAVLAAMTTARSMMDITANIAWAELDAELFDLLQKPGALEALADTLSSHWLERGLQDLRQVASRAGEVSRYEQRLRQDLPLGASEATPPTYVRDPAFRRVVTDVYDYRCAATGVRILLPTGEAMVEAAHIHPFSETGDDDPRNGLALTPDMHWAMDRYLIAPGPDLRWHVSPLLDDRIADHSRLTSLAGRFILLPKEARFSPKREVLEWRLDRLRRVGVFDT</sequence>
<keyword evidence="3" id="KW-1185">Reference proteome</keyword>
<gene>
    <name evidence="2" type="ORF">CBP36_00040</name>
</gene>
<dbReference type="EMBL" id="CP021366">
    <property type="protein sequence ID" value="ART57466.1"/>
    <property type="molecule type" value="Genomic_DNA"/>
</dbReference>
<feature type="domain" description="HNH nuclease" evidence="1">
    <location>
        <begin position="209"/>
        <end position="261"/>
    </location>
</feature>
<dbReference type="OrthoDB" id="9811869at2"/>
<dbReference type="InterPro" id="IPR003615">
    <property type="entry name" value="HNH_nuc"/>
</dbReference>
<dbReference type="KEGG" id="acip:CBP36_00040"/>
<dbReference type="Pfam" id="PF13391">
    <property type="entry name" value="HNH_2"/>
    <property type="match status" value="1"/>
</dbReference>
<dbReference type="AlphaFoldDB" id="A0A240U8M2"/>
<name>A0A240U8M2_9BURK</name>
<evidence type="ECO:0000313" key="2">
    <source>
        <dbReference type="EMBL" id="ART57466.1"/>
    </source>
</evidence>
<dbReference type="RefSeq" id="WP_086926111.1">
    <property type="nucleotide sequence ID" value="NZ_CP021362.1"/>
</dbReference>
<dbReference type="KEGG" id="acis:CBP35_18910"/>
<organism evidence="2 3">
    <name type="scientific">Acidovorax carolinensis</name>
    <dbReference type="NCBI Taxonomy" id="553814"/>
    <lineage>
        <taxon>Bacteria</taxon>
        <taxon>Pseudomonadati</taxon>
        <taxon>Pseudomonadota</taxon>
        <taxon>Betaproteobacteria</taxon>
        <taxon>Burkholderiales</taxon>
        <taxon>Comamonadaceae</taxon>
        <taxon>Acidovorax</taxon>
    </lineage>
</organism>
<dbReference type="InterPro" id="IPR011396">
    <property type="entry name" value="PT_DNA_restrict"/>
</dbReference>
<accession>A0A240U8M2</accession>
<proteinExistence type="predicted"/>
<reference evidence="2" key="1">
    <citation type="submission" date="2017-05" db="EMBL/GenBank/DDBJ databases">
        <title>Polyphasic characterization of four soil-derived phenanthrene-degrading Acidovorax strains and proposal of Acidovorax phenanthrenivorans sp. nov.</title>
        <authorList>
            <person name="Singleton D."/>
            <person name="Lee J."/>
            <person name="Dickey A.N."/>
            <person name="Stroud A."/>
            <person name="Scholl E.H."/>
            <person name="Wright F.A."/>
            <person name="Aitken M.D."/>
        </authorList>
    </citation>
    <scope>NUCLEOTIDE SEQUENCE</scope>
    <source>
        <strain evidence="2">P4</strain>
    </source>
</reference>
<evidence type="ECO:0000313" key="3">
    <source>
        <dbReference type="Proteomes" id="UP000194440"/>
    </source>
</evidence>
<dbReference type="Proteomes" id="UP000194440">
    <property type="component" value="Chromosome"/>
</dbReference>
<evidence type="ECO:0000259" key="1">
    <source>
        <dbReference type="Pfam" id="PF13391"/>
    </source>
</evidence>
<dbReference type="PIRSF" id="PIRSF030850">
    <property type="entry name" value="UCP030850"/>
    <property type="match status" value="1"/>
</dbReference>
<protein>
    <recommendedName>
        <fullName evidence="1">HNH nuclease domain-containing protein</fullName>
    </recommendedName>
</protein>